<dbReference type="EMBL" id="FOMX01000031">
    <property type="protein sequence ID" value="SFF14338.1"/>
    <property type="molecule type" value="Genomic_DNA"/>
</dbReference>
<reference evidence="2" key="1">
    <citation type="submission" date="2016-10" db="EMBL/GenBank/DDBJ databases">
        <authorList>
            <person name="Varghese N."/>
            <person name="Submissions S."/>
        </authorList>
    </citation>
    <scope>NUCLEOTIDE SEQUENCE [LARGE SCALE GENOMIC DNA]</scope>
    <source>
        <strain evidence="2">ATCC 25963</strain>
    </source>
</reference>
<dbReference type="Proteomes" id="UP000199400">
    <property type="component" value="Unassembled WGS sequence"/>
</dbReference>
<dbReference type="AlphaFoldDB" id="A0A1I2GAW5"/>
<evidence type="ECO:0008006" key="3">
    <source>
        <dbReference type="Google" id="ProtNLM"/>
    </source>
</evidence>
<dbReference type="STRING" id="54.SAMN02745121_07153"/>
<protein>
    <recommendedName>
        <fullName evidence="3">Roadblock/LAMTOR2 domain-containing protein</fullName>
    </recommendedName>
</protein>
<keyword evidence="2" id="KW-1185">Reference proteome</keyword>
<dbReference type="RefSeq" id="WP_096325823.1">
    <property type="nucleotide sequence ID" value="NZ_FOMX01000031.1"/>
</dbReference>
<name>A0A1I2GAW5_9BACT</name>
<dbReference type="SUPFAM" id="SSF103196">
    <property type="entry name" value="Roadblock/LC7 domain"/>
    <property type="match status" value="1"/>
</dbReference>
<organism evidence="1 2">
    <name type="scientific">Nannocystis exedens</name>
    <dbReference type="NCBI Taxonomy" id="54"/>
    <lineage>
        <taxon>Bacteria</taxon>
        <taxon>Pseudomonadati</taxon>
        <taxon>Myxococcota</taxon>
        <taxon>Polyangia</taxon>
        <taxon>Nannocystales</taxon>
        <taxon>Nannocystaceae</taxon>
        <taxon>Nannocystis</taxon>
    </lineage>
</organism>
<gene>
    <name evidence="1" type="ORF">SAMN02745121_07153</name>
</gene>
<sequence length="138" mass="14938">MAEIFSGFSEFGRVLADYITREAAARGAVLSDDQGDAVDLAFDEARTTALEVQILGAQLDRAAERLSSWFQDRSRGPCEILIEASHGRLCCAFVGGAYVLAVVSEPAQGDDEARTAEAERVLAGFRDLRRDIEALLQA</sequence>
<evidence type="ECO:0000313" key="2">
    <source>
        <dbReference type="Proteomes" id="UP000199400"/>
    </source>
</evidence>
<evidence type="ECO:0000313" key="1">
    <source>
        <dbReference type="EMBL" id="SFF14338.1"/>
    </source>
</evidence>
<accession>A0A1I2GAW5</accession>
<proteinExistence type="predicted"/>